<dbReference type="SUPFAM" id="SSF53335">
    <property type="entry name" value="S-adenosyl-L-methionine-dependent methyltransferases"/>
    <property type="match status" value="1"/>
</dbReference>
<dbReference type="AlphaFoldDB" id="A0A0M2KDJ9"/>
<evidence type="ECO:0000313" key="8">
    <source>
        <dbReference type="EMBL" id="KKF35041.1"/>
    </source>
</evidence>
<evidence type="ECO:0000256" key="2">
    <source>
        <dbReference type="ARBA" id="ARBA00022603"/>
    </source>
</evidence>
<dbReference type="RefSeq" id="WP_016189750.1">
    <property type="nucleotide sequence ID" value="NZ_CP013970.1"/>
</dbReference>
<dbReference type="PIRSF" id="PIRSF003085">
    <property type="entry name" value="CMAS"/>
    <property type="match status" value="1"/>
</dbReference>
<proteinExistence type="inferred from homology"/>
<dbReference type="InterPro" id="IPR003333">
    <property type="entry name" value="CMAS"/>
</dbReference>
<evidence type="ECO:0000256" key="3">
    <source>
        <dbReference type="ARBA" id="ARBA00022679"/>
    </source>
</evidence>
<dbReference type="Proteomes" id="UP000033924">
    <property type="component" value="Unassembled WGS sequence"/>
</dbReference>
<keyword evidence="5" id="KW-0443">Lipid metabolism</keyword>
<comment type="similarity">
    <text evidence="1">Belongs to the CFA/CMAS family.</text>
</comment>
<evidence type="ECO:0000313" key="10">
    <source>
        <dbReference type="Proteomes" id="UP000264980"/>
    </source>
</evidence>
<dbReference type="GO" id="GO:0008610">
    <property type="term" value="P:lipid biosynthetic process"/>
    <property type="evidence" value="ECO:0007669"/>
    <property type="project" value="InterPro"/>
</dbReference>
<dbReference type="PATRIC" id="fig|65700.7.peg.1448"/>
<accession>A0A0M2KDJ9</accession>
<protein>
    <submittedName>
        <fullName evidence="7">Class I SAM-dependent methyltransferase</fullName>
    </submittedName>
    <submittedName>
        <fullName evidence="8">Cyclopropane-fatty-acyl-phospholipid synthase</fullName>
    </submittedName>
</protein>
<evidence type="ECO:0000256" key="5">
    <source>
        <dbReference type="ARBA" id="ARBA00023098"/>
    </source>
</evidence>
<dbReference type="PANTHER" id="PTHR43667:SF2">
    <property type="entry name" value="FATTY ACID C-METHYL TRANSFERASE"/>
    <property type="match status" value="1"/>
</dbReference>
<keyword evidence="3 7" id="KW-0808">Transferase</keyword>
<keyword evidence="9" id="KW-1185">Reference proteome</keyword>
<dbReference type="PANTHER" id="PTHR43667">
    <property type="entry name" value="CYCLOPROPANE-FATTY-ACYL-PHOSPHOLIPID SYNTHASE"/>
    <property type="match status" value="1"/>
</dbReference>
<evidence type="ECO:0000256" key="4">
    <source>
        <dbReference type="ARBA" id="ARBA00022691"/>
    </source>
</evidence>
<dbReference type="CDD" id="cd02440">
    <property type="entry name" value="AdoMet_MTases"/>
    <property type="match status" value="1"/>
</dbReference>
<evidence type="ECO:0000313" key="7">
    <source>
        <dbReference type="EMBL" id="AXF76284.1"/>
    </source>
</evidence>
<dbReference type="GO" id="GO:0008168">
    <property type="term" value="F:methyltransferase activity"/>
    <property type="evidence" value="ECO:0007669"/>
    <property type="project" value="UniProtKB-KW"/>
</dbReference>
<keyword evidence="2 7" id="KW-0489">Methyltransferase</keyword>
<dbReference type="EMBL" id="CP013970">
    <property type="protein sequence ID" value="AXF76284.1"/>
    <property type="molecule type" value="Genomic_DNA"/>
</dbReference>
<feature type="active site" evidence="6">
    <location>
        <position position="389"/>
    </location>
</feature>
<dbReference type="Pfam" id="PF02353">
    <property type="entry name" value="CMAS"/>
    <property type="match status" value="1"/>
</dbReference>
<dbReference type="GO" id="GO:0032259">
    <property type="term" value="P:methylation"/>
    <property type="evidence" value="ECO:0007669"/>
    <property type="project" value="UniProtKB-KW"/>
</dbReference>
<evidence type="ECO:0000313" key="9">
    <source>
        <dbReference type="Proteomes" id="UP000033924"/>
    </source>
</evidence>
<dbReference type="Gene3D" id="3.40.50.150">
    <property type="entry name" value="Vaccinia Virus protein VP39"/>
    <property type="match status" value="1"/>
</dbReference>
<reference evidence="7 10" key="2">
    <citation type="submission" date="2016-01" db="EMBL/GenBank/DDBJ databases">
        <authorList>
            <person name="Oliw E.H."/>
        </authorList>
    </citation>
    <scope>NUCLEOTIDE SEQUENCE [LARGE SCALE GENOMIC DNA]</scope>
    <source>
        <strain evidence="7 10">MDcuke</strain>
    </source>
</reference>
<evidence type="ECO:0000256" key="6">
    <source>
        <dbReference type="PIRSR" id="PIRSR003085-1"/>
    </source>
</evidence>
<dbReference type="STRING" id="65700.SY86_05735"/>
<name>A0A0M2KDJ9_9GAMM</name>
<gene>
    <name evidence="7" type="ORF">AV903_09875</name>
    <name evidence="8" type="ORF">SY86_05735</name>
</gene>
<organism evidence="8 9">
    <name type="scientific">Erwinia tracheiphila</name>
    <dbReference type="NCBI Taxonomy" id="65700"/>
    <lineage>
        <taxon>Bacteria</taxon>
        <taxon>Pseudomonadati</taxon>
        <taxon>Pseudomonadota</taxon>
        <taxon>Gammaproteobacteria</taxon>
        <taxon>Enterobacterales</taxon>
        <taxon>Erwiniaceae</taxon>
        <taxon>Erwinia</taxon>
    </lineage>
</organism>
<keyword evidence="4" id="KW-0949">S-adenosyl-L-methionine</keyword>
<sequence length="411" mass="46769">MYQPELTYSPRPRSGKRLSTSRRIVFALLKQIEGAGLHLHDPHLGSRFFGNPQAELQAEIRVNHSRTYRRILLGGSIAAAETYMDGEWNTPDLTAVIQTLAINDSVLNKLGSRFSRVAALLNKCRHLLHRNSVSQAKKNIAAHYDLGNDFYRSFLDESMLYSSGWYALPEMSLAEAQQAKMRRLCGRLQLTSHDHLLEIGTGWGAMAEFAAREYGCRVTTTTISQEQYDYSCRRIAAAGLADRVTVLKQDYRQLNGQYDKLVSVEMIEAVGQQYIPLFFARCRDLLKPDGRLALQAITISEARFARYARSVDFIQRYIFPGGFLPAVSMLEANLTASRFTLHNLFEIGPDYARTLRAWRLRYEAAMPQLQNAHFDSHFHRMWRFYLCYCEAGFLAGTIGTVQLTAQKNENA</sequence>
<reference evidence="8 9" key="1">
    <citation type="submission" date="2015-01" db="EMBL/GenBank/DDBJ databases">
        <title>Erwinia tracheiphila.</title>
        <authorList>
            <person name="Shapiro L.R."/>
        </authorList>
    </citation>
    <scope>NUCLEOTIDE SEQUENCE [LARGE SCALE GENOMIC DNA]</scope>
    <source>
        <strain evidence="8 9">BuffGH</strain>
    </source>
</reference>
<dbReference type="InterPro" id="IPR050723">
    <property type="entry name" value="CFA/CMAS"/>
</dbReference>
<dbReference type="EMBL" id="JXNU01000003">
    <property type="protein sequence ID" value="KKF35041.1"/>
    <property type="molecule type" value="Genomic_DNA"/>
</dbReference>
<dbReference type="InterPro" id="IPR029063">
    <property type="entry name" value="SAM-dependent_MTases_sf"/>
</dbReference>
<dbReference type="Proteomes" id="UP000264980">
    <property type="component" value="Chromosome"/>
</dbReference>
<evidence type="ECO:0000256" key="1">
    <source>
        <dbReference type="ARBA" id="ARBA00010815"/>
    </source>
</evidence>